<sequence>MMNAENPGRPTILFLCVENSCRSQIAEAYAKTLLSDICDSYSSGSKPSGQVNPKAIASMDRAGYDMNRHTSKPIDELPTKRFDIAITMGCGDFCPDIKAGHSEDWAIPDPKHLNSSEFDQIRDQIKNRVEDLRTLLLQSA</sequence>
<comment type="caution">
    <text evidence="3">The sequence shown here is derived from an EMBL/GenBank/DDBJ whole genome shotgun (WGS) entry which is preliminary data.</text>
</comment>
<dbReference type="InterPro" id="IPR023485">
    <property type="entry name" value="Ptyr_pPase"/>
</dbReference>
<accession>A0ABP7MC89</accession>
<reference evidence="4" key="1">
    <citation type="journal article" date="2019" name="Int. J. Syst. Evol. Microbiol.">
        <title>The Global Catalogue of Microorganisms (GCM) 10K type strain sequencing project: providing services to taxonomists for standard genome sequencing and annotation.</title>
        <authorList>
            <consortium name="The Broad Institute Genomics Platform"/>
            <consortium name="The Broad Institute Genome Sequencing Center for Infectious Disease"/>
            <person name="Wu L."/>
            <person name="Ma J."/>
        </authorList>
    </citation>
    <scope>NUCLEOTIDE SEQUENCE [LARGE SCALE GENOMIC DNA]</scope>
    <source>
        <strain evidence="4">JCM 17551</strain>
    </source>
</reference>
<dbReference type="CDD" id="cd16345">
    <property type="entry name" value="LMWP_ArsC"/>
    <property type="match status" value="1"/>
</dbReference>
<keyword evidence="4" id="KW-1185">Reference proteome</keyword>
<proteinExistence type="predicted"/>
<keyword evidence="1" id="KW-0059">Arsenical resistance</keyword>
<evidence type="ECO:0000256" key="1">
    <source>
        <dbReference type="ARBA" id="ARBA00022849"/>
    </source>
</evidence>
<evidence type="ECO:0000313" key="3">
    <source>
        <dbReference type="EMBL" id="GAA3920089.1"/>
    </source>
</evidence>
<feature type="domain" description="Phosphotyrosine protein phosphatase I" evidence="2">
    <location>
        <begin position="10"/>
        <end position="135"/>
    </location>
</feature>
<dbReference type="PANTHER" id="PTHR43428:SF1">
    <property type="entry name" value="ARSENATE REDUCTASE"/>
    <property type="match status" value="1"/>
</dbReference>
<name>A0ABP7MC89_9GAMM</name>
<dbReference type="Pfam" id="PF01451">
    <property type="entry name" value="LMWPc"/>
    <property type="match status" value="1"/>
</dbReference>
<dbReference type="SUPFAM" id="SSF52788">
    <property type="entry name" value="Phosphotyrosine protein phosphatases I"/>
    <property type="match status" value="1"/>
</dbReference>
<dbReference type="Proteomes" id="UP001501565">
    <property type="component" value="Unassembled WGS sequence"/>
</dbReference>
<dbReference type="SMART" id="SM00226">
    <property type="entry name" value="LMWPc"/>
    <property type="match status" value="1"/>
</dbReference>
<protein>
    <submittedName>
        <fullName evidence="3">Arsenate reductase ArsC</fullName>
    </submittedName>
</protein>
<organism evidence="3 4">
    <name type="scientific">Litoribacillus peritrichatus</name>
    <dbReference type="NCBI Taxonomy" id="718191"/>
    <lineage>
        <taxon>Bacteria</taxon>
        <taxon>Pseudomonadati</taxon>
        <taxon>Pseudomonadota</taxon>
        <taxon>Gammaproteobacteria</taxon>
        <taxon>Oceanospirillales</taxon>
        <taxon>Oceanospirillaceae</taxon>
        <taxon>Litoribacillus</taxon>
    </lineage>
</organism>
<dbReference type="EMBL" id="BAABBN010000004">
    <property type="protein sequence ID" value="GAA3920089.1"/>
    <property type="molecule type" value="Genomic_DNA"/>
</dbReference>
<gene>
    <name evidence="3" type="ORF">GCM10022277_14570</name>
</gene>
<dbReference type="PANTHER" id="PTHR43428">
    <property type="entry name" value="ARSENATE REDUCTASE"/>
    <property type="match status" value="1"/>
</dbReference>
<dbReference type="RefSeq" id="WP_344796996.1">
    <property type="nucleotide sequence ID" value="NZ_BAABBN010000004.1"/>
</dbReference>
<dbReference type="InterPro" id="IPR036196">
    <property type="entry name" value="Ptyr_pPase_sf"/>
</dbReference>
<dbReference type="Gene3D" id="3.40.50.2300">
    <property type="match status" value="1"/>
</dbReference>
<evidence type="ECO:0000259" key="2">
    <source>
        <dbReference type="SMART" id="SM00226"/>
    </source>
</evidence>
<evidence type="ECO:0000313" key="4">
    <source>
        <dbReference type="Proteomes" id="UP001501565"/>
    </source>
</evidence>